<keyword evidence="2" id="KW-1133">Transmembrane helix</keyword>
<comment type="caution">
    <text evidence="4">The sequence shown here is derived from an EMBL/GenBank/DDBJ whole genome shotgun (WGS) entry which is preliminary data.</text>
</comment>
<dbReference type="PANTHER" id="PTHR35797:SF1">
    <property type="entry name" value="PROTEASE"/>
    <property type="match status" value="1"/>
</dbReference>
<feature type="transmembrane region" description="Helical" evidence="2">
    <location>
        <begin position="186"/>
        <end position="204"/>
    </location>
</feature>
<keyword evidence="2" id="KW-0472">Membrane</keyword>
<feature type="domain" description="CAAX prenyl protease 2/Lysostaphin resistance protein A-like" evidence="3">
    <location>
        <begin position="153"/>
        <end position="254"/>
    </location>
</feature>
<sequence length="323" mass="34550">MPWFAGGQAHYGWGLLQSGAACTALEWSAVMTEKIRRHPIAALLVWFFTVGQLLAFLPRIVEAQGVELSVPLFVTASNLIGLLLPALVLTWLCDGRAGLRALRDRILTWRRNPWWYVFVVIAVPLGAVLLALILAGPPDASGPALPMALLLGLVLQTVLGLIISNLWEEVAWTGFVQARLQQRHGALRAVLLTAPLFALQHAALVAGGSFAATIVLLLVLTLLAIPFRAVTGWLYNRTSSLLLVGLFHAAGNAVAVREWPGDGMLPLLFPGENFGPVHLLVSAVVGVIVITATRGRLGTEPAVPGAQRPQAYSHPTGPAGRVR</sequence>
<feature type="transmembrane region" description="Helical" evidence="2">
    <location>
        <begin position="210"/>
        <end position="227"/>
    </location>
</feature>
<dbReference type="GO" id="GO:0006508">
    <property type="term" value="P:proteolysis"/>
    <property type="evidence" value="ECO:0007669"/>
    <property type="project" value="UniProtKB-KW"/>
</dbReference>
<protein>
    <submittedName>
        <fullName evidence="4">CPBP family intramembrane metalloprotease</fullName>
    </submittedName>
</protein>
<keyword evidence="5" id="KW-1185">Reference proteome</keyword>
<feature type="transmembrane region" description="Helical" evidence="2">
    <location>
        <begin position="72"/>
        <end position="93"/>
    </location>
</feature>
<dbReference type="InterPro" id="IPR003675">
    <property type="entry name" value="Rce1/LyrA-like_dom"/>
</dbReference>
<evidence type="ECO:0000313" key="5">
    <source>
        <dbReference type="Proteomes" id="UP000295411"/>
    </source>
</evidence>
<feature type="transmembrane region" description="Helical" evidence="2">
    <location>
        <begin position="147"/>
        <end position="166"/>
    </location>
</feature>
<evidence type="ECO:0000256" key="2">
    <source>
        <dbReference type="SAM" id="Phobius"/>
    </source>
</evidence>
<feature type="region of interest" description="Disordered" evidence="1">
    <location>
        <begin position="298"/>
        <end position="323"/>
    </location>
</feature>
<keyword evidence="4" id="KW-0482">Metalloprotease</keyword>
<reference evidence="4 5" key="1">
    <citation type="submission" date="2019-03" db="EMBL/GenBank/DDBJ databases">
        <title>Arthrobacter sp. nov., an bacterium isolated from biocrust in Mu Us Desert.</title>
        <authorList>
            <person name="Lixiong L."/>
        </authorList>
    </citation>
    <scope>NUCLEOTIDE SEQUENCE [LARGE SCALE GENOMIC DNA]</scope>
    <source>
        <strain evidence="4 5">SLN-3</strain>
    </source>
</reference>
<dbReference type="EMBL" id="SMTK01000002">
    <property type="protein sequence ID" value="TDK26526.1"/>
    <property type="molecule type" value="Genomic_DNA"/>
</dbReference>
<dbReference type="PANTHER" id="PTHR35797">
    <property type="entry name" value="PROTEASE-RELATED"/>
    <property type="match status" value="1"/>
</dbReference>
<keyword evidence="4" id="KW-0645">Protease</keyword>
<name>A0A4R5TZ57_9MICC</name>
<dbReference type="OrthoDB" id="3693644at2"/>
<feature type="transmembrane region" description="Helical" evidence="2">
    <location>
        <begin position="40"/>
        <end position="60"/>
    </location>
</feature>
<evidence type="ECO:0000313" key="4">
    <source>
        <dbReference type="EMBL" id="TDK26526.1"/>
    </source>
</evidence>
<organism evidence="4 5">
    <name type="scientific">Arthrobacter crusticola</name>
    <dbReference type="NCBI Taxonomy" id="2547960"/>
    <lineage>
        <taxon>Bacteria</taxon>
        <taxon>Bacillati</taxon>
        <taxon>Actinomycetota</taxon>
        <taxon>Actinomycetes</taxon>
        <taxon>Micrococcales</taxon>
        <taxon>Micrococcaceae</taxon>
        <taxon>Arthrobacter</taxon>
    </lineage>
</organism>
<dbReference type="GO" id="GO:0008237">
    <property type="term" value="F:metallopeptidase activity"/>
    <property type="evidence" value="ECO:0007669"/>
    <property type="project" value="UniProtKB-KW"/>
</dbReference>
<feature type="transmembrane region" description="Helical" evidence="2">
    <location>
        <begin position="276"/>
        <end position="293"/>
    </location>
</feature>
<feature type="transmembrane region" description="Helical" evidence="2">
    <location>
        <begin position="239"/>
        <end position="256"/>
    </location>
</feature>
<dbReference type="Pfam" id="PF02517">
    <property type="entry name" value="Rce1-like"/>
    <property type="match status" value="1"/>
</dbReference>
<dbReference type="GO" id="GO:0080120">
    <property type="term" value="P:CAAX-box protein maturation"/>
    <property type="evidence" value="ECO:0007669"/>
    <property type="project" value="UniProtKB-ARBA"/>
</dbReference>
<evidence type="ECO:0000256" key="1">
    <source>
        <dbReference type="SAM" id="MobiDB-lite"/>
    </source>
</evidence>
<dbReference type="InterPro" id="IPR042150">
    <property type="entry name" value="MmRce1-like"/>
</dbReference>
<gene>
    <name evidence="4" type="ORF">E2F48_04865</name>
</gene>
<keyword evidence="4" id="KW-0378">Hydrolase</keyword>
<proteinExistence type="predicted"/>
<dbReference type="AlphaFoldDB" id="A0A4R5TZ57"/>
<keyword evidence="2" id="KW-0812">Transmembrane</keyword>
<feature type="transmembrane region" description="Helical" evidence="2">
    <location>
        <begin position="114"/>
        <end position="135"/>
    </location>
</feature>
<dbReference type="GO" id="GO:0004175">
    <property type="term" value="F:endopeptidase activity"/>
    <property type="evidence" value="ECO:0007669"/>
    <property type="project" value="UniProtKB-ARBA"/>
</dbReference>
<evidence type="ECO:0000259" key="3">
    <source>
        <dbReference type="Pfam" id="PF02517"/>
    </source>
</evidence>
<accession>A0A4R5TZ57</accession>
<dbReference type="Proteomes" id="UP000295411">
    <property type="component" value="Unassembled WGS sequence"/>
</dbReference>